<organism evidence="1 2">
    <name type="scientific">Microvenator marinus</name>
    <dbReference type="NCBI Taxonomy" id="2600177"/>
    <lineage>
        <taxon>Bacteria</taxon>
        <taxon>Deltaproteobacteria</taxon>
        <taxon>Bradymonadales</taxon>
        <taxon>Microvenatoraceae</taxon>
        <taxon>Microvenator</taxon>
    </lineage>
</organism>
<reference evidence="1 2" key="1">
    <citation type="submission" date="2019-08" db="EMBL/GenBank/DDBJ databases">
        <authorList>
            <person name="Liang Q."/>
        </authorList>
    </citation>
    <scope>NUCLEOTIDE SEQUENCE [LARGE SCALE GENOMIC DNA]</scope>
    <source>
        <strain evidence="1 2">V1718</strain>
    </source>
</reference>
<dbReference type="RefSeq" id="WP_146957355.1">
    <property type="nucleotide sequence ID" value="NZ_CP042467.1"/>
</dbReference>
<dbReference type="Proteomes" id="UP000321595">
    <property type="component" value="Chromosome"/>
</dbReference>
<evidence type="ECO:0000313" key="1">
    <source>
        <dbReference type="EMBL" id="QED26156.1"/>
    </source>
</evidence>
<sequence length="215" mass="25642">MNEVALRKAYDFFIYSYQLEVERSLAIDFRREEVEALERICKAVDDIETKTRKRDRDRAWNRFYKALDADYPQIKRFKHDFETVKKWNPEAQCFEEVPKLANALSTRACIRAHLSLGSVTIGRPEEPLRETVAYLVAAELRWGEPGTLAEIYQRIQARLPEHVTTETIRKAHEKFMENILTDDFEREDYPDLEDMLAPPWEKMGMTHEDWMRRMH</sequence>
<evidence type="ECO:0000313" key="2">
    <source>
        <dbReference type="Proteomes" id="UP000321595"/>
    </source>
</evidence>
<dbReference type="AlphaFoldDB" id="A0A5B8XR08"/>
<dbReference type="EMBL" id="CP042467">
    <property type="protein sequence ID" value="QED26156.1"/>
    <property type="molecule type" value="Genomic_DNA"/>
</dbReference>
<dbReference type="KEGG" id="bbae:FRD01_02550"/>
<proteinExistence type="predicted"/>
<name>A0A5B8XR08_9DELT</name>
<accession>A0A5B8XR08</accession>
<keyword evidence="2" id="KW-1185">Reference proteome</keyword>
<gene>
    <name evidence="1" type="ORF">FRD01_02550</name>
</gene>
<protein>
    <submittedName>
        <fullName evidence="1">Uncharacterized protein</fullName>
    </submittedName>
</protein>